<evidence type="ECO:0000256" key="1">
    <source>
        <dbReference type="SAM" id="MobiDB-lite"/>
    </source>
</evidence>
<dbReference type="EMBL" id="JAFIRN010000006">
    <property type="protein sequence ID" value="KAG5847381.1"/>
    <property type="molecule type" value="Genomic_DNA"/>
</dbReference>
<sequence length="115" mass="12966">MKSDTELACFLLDLRLWKSASESAFLTARGRALHHHSVRAEESQGRKQQLPGARGDGTASWREDAERRGLGWCARCNHCLKIEKGAAPHRSLVHRCHRFELNAGSHRIPMKGVQK</sequence>
<organism evidence="2 3">
    <name type="scientific">Anguilla anguilla</name>
    <name type="common">European freshwater eel</name>
    <name type="synonym">Muraena anguilla</name>
    <dbReference type="NCBI Taxonomy" id="7936"/>
    <lineage>
        <taxon>Eukaryota</taxon>
        <taxon>Metazoa</taxon>
        <taxon>Chordata</taxon>
        <taxon>Craniata</taxon>
        <taxon>Vertebrata</taxon>
        <taxon>Euteleostomi</taxon>
        <taxon>Actinopterygii</taxon>
        <taxon>Neopterygii</taxon>
        <taxon>Teleostei</taxon>
        <taxon>Anguilliformes</taxon>
        <taxon>Anguillidae</taxon>
        <taxon>Anguilla</taxon>
    </lineage>
</organism>
<comment type="caution">
    <text evidence="2">The sequence shown here is derived from an EMBL/GenBank/DDBJ whole genome shotgun (WGS) entry which is preliminary data.</text>
</comment>
<keyword evidence="3" id="KW-1185">Reference proteome</keyword>
<evidence type="ECO:0000313" key="3">
    <source>
        <dbReference type="Proteomes" id="UP001044222"/>
    </source>
</evidence>
<accession>A0A9D3ME82</accession>
<dbReference type="AlphaFoldDB" id="A0A9D3ME82"/>
<name>A0A9D3ME82_ANGAN</name>
<dbReference type="Proteomes" id="UP001044222">
    <property type="component" value="Chromosome 6"/>
</dbReference>
<feature type="non-terminal residue" evidence="2">
    <location>
        <position position="115"/>
    </location>
</feature>
<feature type="region of interest" description="Disordered" evidence="1">
    <location>
        <begin position="36"/>
        <end position="62"/>
    </location>
</feature>
<protein>
    <submittedName>
        <fullName evidence="2">Uncharacterized protein</fullName>
    </submittedName>
</protein>
<reference evidence="2" key="1">
    <citation type="submission" date="2021-01" db="EMBL/GenBank/DDBJ databases">
        <title>A chromosome-scale assembly of European eel, Anguilla anguilla.</title>
        <authorList>
            <person name="Henkel C."/>
            <person name="Jong-Raadsen S.A."/>
            <person name="Dufour S."/>
            <person name="Weltzien F.-A."/>
            <person name="Palstra A.P."/>
            <person name="Pelster B."/>
            <person name="Spaink H.P."/>
            <person name="Van Den Thillart G.E."/>
            <person name="Jansen H."/>
            <person name="Zahm M."/>
            <person name="Klopp C."/>
            <person name="Cedric C."/>
            <person name="Louis A."/>
            <person name="Berthelot C."/>
            <person name="Parey E."/>
            <person name="Roest Crollius H."/>
            <person name="Montfort J."/>
            <person name="Robinson-Rechavi M."/>
            <person name="Bucao C."/>
            <person name="Bouchez O."/>
            <person name="Gislard M."/>
            <person name="Lluch J."/>
            <person name="Milhes M."/>
            <person name="Lampietro C."/>
            <person name="Lopez Roques C."/>
            <person name="Donnadieu C."/>
            <person name="Braasch I."/>
            <person name="Desvignes T."/>
            <person name="Postlethwait J."/>
            <person name="Bobe J."/>
            <person name="Guiguen Y."/>
            <person name="Dirks R."/>
        </authorList>
    </citation>
    <scope>NUCLEOTIDE SEQUENCE</scope>
    <source>
        <strain evidence="2">Tag_6206</strain>
        <tissue evidence="2">Liver</tissue>
    </source>
</reference>
<proteinExistence type="predicted"/>
<evidence type="ECO:0000313" key="2">
    <source>
        <dbReference type="EMBL" id="KAG5847381.1"/>
    </source>
</evidence>
<gene>
    <name evidence="2" type="ORF">ANANG_G00125430</name>
</gene>